<protein>
    <submittedName>
        <fullName evidence="1">10788_t:CDS:1</fullName>
    </submittedName>
</protein>
<comment type="caution">
    <text evidence="1">The sequence shown here is derived from an EMBL/GenBank/DDBJ whole genome shotgun (WGS) entry which is preliminary data.</text>
</comment>
<reference evidence="1 2" key="1">
    <citation type="submission" date="2021-06" db="EMBL/GenBank/DDBJ databases">
        <authorList>
            <person name="Kallberg Y."/>
            <person name="Tangrot J."/>
            <person name="Rosling A."/>
        </authorList>
    </citation>
    <scope>NUCLEOTIDE SEQUENCE [LARGE SCALE GENOMIC DNA]</scope>
    <source>
        <strain evidence="1 2">120-4 pot B 10/14</strain>
    </source>
</reference>
<name>A0ABN7XM49_GIGMA</name>
<keyword evidence="2" id="KW-1185">Reference proteome</keyword>
<evidence type="ECO:0000313" key="2">
    <source>
        <dbReference type="Proteomes" id="UP000789901"/>
    </source>
</evidence>
<gene>
    <name evidence="1" type="ORF">GMARGA_LOCUS45219</name>
</gene>
<accession>A0ABN7XM49</accession>
<dbReference type="EMBL" id="CAJVQB010159648">
    <property type="protein sequence ID" value="CAG8856398.1"/>
    <property type="molecule type" value="Genomic_DNA"/>
</dbReference>
<organism evidence="1 2">
    <name type="scientific">Gigaspora margarita</name>
    <dbReference type="NCBI Taxonomy" id="4874"/>
    <lineage>
        <taxon>Eukaryota</taxon>
        <taxon>Fungi</taxon>
        <taxon>Fungi incertae sedis</taxon>
        <taxon>Mucoromycota</taxon>
        <taxon>Glomeromycotina</taxon>
        <taxon>Glomeromycetes</taxon>
        <taxon>Diversisporales</taxon>
        <taxon>Gigasporaceae</taxon>
        <taxon>Gigaspora</taxon>
    </lineage>
</organism>
<feature type="non-terminal residue" evidence="1">
    <location>
        <position position="50"/>
    </location>
</feature>
<feature type="non-terminal residue" evidence="1">
    <location>
        <position position="1"/>
    </location>
</feature>
<sequence length="50" mass="5953">PIYITQSFFDVPVLIRKNLTHIVLFNGSCNMDDLSRILRRYVNNWRDAVK</sequence>
<dbReference type="Proteomes" id="UP000789901">
    <property type="component" value="Unassembled WGS sequence"/>
</dbReference>
<proteinExistence type="predicted"/>
<evidence type="ECO:0000313" key="1">
    <source>
        <dbReference type="EMBL" id="CAG8856398.1"/>
    </source>
</evidence>